<feature type="transmembrane region" description="Helical" evidence="1">
    <location>
        <begin position="131"/>
        <end position="148"/>
    </location>
</feature>
<gene>
    <name evidence="3" type="ORF">GWI72_10110</name>
</gene>
<feature type="transmembrane region" description="Helical" evidence="1">
    <location>
        <begin position="153"/>
        <end position="170"/>
    </location>
</feature>
<feature type="transmembrane region" description="Helical" evidence="1">
    <location>
        <begin position="326"/>
        <end position="345"/>
    </location>
</feature>
<evidence type="ECO:0000259" key="2">
    <source>
        <dbReference type="Pfam" id="PF09925"/>
    </source>
</evidence>
<name>A0A7X5F2M4_9HYPH</name>
<evidence type="ECO:0000313" key="4">
    <source>
        <dbReference type="Proteomes" id="UP000586722"/>
    </source>
</evidence>
<feature type="transmembrane region" description="Helical" evidence="1">
    <location>
        <begin position="400"/>
        <end position="425"/>
    </location>
</feature>
<feature type="transmembrane region" description="Helical" evidence="1">
    <location>
        <begin position="182"/>
        <end position="200"/>
    </location>
</feature>
<feature type="domain" description="DUF2157" evidence="2">
    <location>
        <begin position="16"/>
        <end position="153"/>
    </location>
</feature>
<dbReference type="Pfam" id="PF09925">
    <property type="entry name" value="DUF2157"/>
    <property type="match status" value="1"/>
</dbReference>
<sequence length="439" mass="45444">MFDQLYERRLRADIETWIERGWVTREGAARILADRGKADGRSRLPLALATVGMICIALAVTAFIAANWDDISRSVRLAGIVLLVVGANMVAARADALERPGLADLATAFAAMVFVAGLSLVGQMFHLPQDWTGGALLVCAGCLAAAWIGGSRLTLALAGVAAIVWVLLGLESGAPTTMGDQVLALCLVPAVAAHAVIHPARLSRWCSILLAYIVYLQWLLSAGPASMVDSPLFAVALAAMAGSIVLFGTAADHGGIRPGSVGLRLLARSAADASLVLMLCTMLVAFIGAWSRDLPGPELLSPAVVLPSALLLLAALAVLRRLERPQALLALLGVLGAVMTTAVLGLAPDQIVVHAALALGTSVAVAMAGIVMQQGLWTLSGHAAFTAVALWLLSETIGSLLGQALFFLLAGIVLIGMAFAASFSLRMAARWADGKGDAT</sequence>
<organism evidence="3 4">
    <name type="scientific">Pannonibacter tanglangensis</name>
    <dbReference type="NCBI Taxonomy" id="2750084"/>
    <lineage>
        <taxon>Bacteria</taxon>
        <taxon>Pseudomonadati</taxon>
        <taxon>Pseudomonadota</taxon>
        <taxon>Alphaproteobacteria</taxon>
        <taxon>Hyphomicrobiales</taxon>
        <taxon>Stappiaceae</taxon>
        <taxon>Pannonibacter</taxon>
    </lineage>
</organism>
<proteinExistence type="predicted"/>
<dbReference type="EMBL" id="JAABLQ010000001">
    <property type="protein sequence ID" value="NBN78620.1"/>
    <property type="molecule type" value="Genomic_DNA"/>
</dbReference>
<dbReference type="AlphaFoldDB" id="A0A7X5F2M4"/>
<feature type="transmembrane region" description="Helical" evidence="1">
    <location>
        <begin position="207"/>
        <end position="226"/>
    </location>
</feature>
<keyword evidence="1" id="KW-1133">Transmembrane helix</keyword>
<evidence type="ECO:0000256" key="1">
    <source>
        <dbReference type="SAM" id="Phobius"/>
    </source>
</evidence>
<dbReference type="Proteomes" id="UP000586722">
    <property type="component" value="Unassembled WGS sequence"/>
</dbReference>
<accession>A0A7X5F2M4</accession>
<keyword evidence="4" id="KW-1185">Reference proteome</keyword>
<reference evidence="4" key="1">
    <citation type="submission" date="2020-01" db="EMBL/GenBank/DDBJ databases">
        <authorList>
            <person name="Fang Y."/>
            <person name="Sun R."/>
            <person name="Nie L."/>
            <person name="He J."/>
            <person name="Hao L."/>
            <person name="Wang L."/>
            <person name="Su S."/>
            <person name="Lv E."/>
            <person name="Zhang Z."/>
            <person name="Xie R."/>
            <person name="Liu H."/>
        </authorList>
    </citation>
    <scope>NUCLEOTIDE SEQUENCE [LARGE SCALE GENOMIC DNA]</scope>
    <source>
        <strain evidence="4">XCT-53</strain>
    </source>
</reference>
<feature type="transmembrane region" description="Helical" evidence="1">
    <location>
        <begin position="265"/>
        <end position="287"/>
    </location>
</feature>
<protein>
    <submittedName>
        <fullName evidence="3">DUF2157 domain-containing protein</fullName>
    </submittedName>
</protein>
<feature type="transmembrane region" description="Helical" evidence="1">
    <location>
        <begin position="232"/>
        <end position="253"/>
    </location>
</feature>
<feature type="transmembrane region" description="Helical" evidence="1">
    <location>
        <begin position="299"/>
        <end position="319"/>
    </location>
</feature>
<evidence type="ECO:0000313" key="3">
    <source>
        <dbReference type="EMBL" id="NBN78620.1"/>
    </source>
</evidence>
<feature type="transmembrane region" description="Helical" evidence="1">
    <location>
        <begin position="103"/>
        <end position="125"/>
    </location>
</feature>
<keyword evidence="1" id="KW-0812">Transmembrane</keyword>
<keyword evidence="1" id="KW-0472">Membrane</keyword>
<dbReference type="RefSeq" id="WP_161708551.1">
    <property type="nucleotide sequence ID" value="NZ_JAABLQ010000001.1"/>
</dbReference>
<feature type="transmembrane region" description="Helical" evidence="1">
    <location>
        <begin position="74"/>
        <end position="91"/>
    </location>
</feature>
<feature type="transmembrane region" description="Helical" evidence="1">
    <location>
        <begin position="44"/>
        <end position="68"/>
    </location>
</feature>
<comment type="caution">
    <text evidence="3">The sequence shown here is derived from an EMBL/GenBank/DDBJ whole genome shotgun (WGS) entry which is preliminary data.</text>
</comment>
<feature type="transmembrane region" description="Helical" evidence="1">
    <location>
        <begin position="351"/>
        <end position="371"/>
    </location>
</feature>
<dbReference type="InterPro" id="IPR018677">
    <property type="entry name" value="DUF2157"/>
</dbReference>
<feature type="transmembrane region" description="Helical" evidence="1">
    <location>
        <begin position="376"/>
        <end position="394"/>
    </location>
</feature>